<proteinExistence type="inferred from homology"/>
<keyword evidence="9" id="KW-0808">Transferase</keyword>
<name>A0A8J6B2E8_9EUKA</name>
<evidence type="ECO:0000313" key="20">
    <source>
        <dbReference type="Proteomes" id="UP000717585"/>
    </source>
</evidence>
<dbReference type="GO" id="GO:0032049">
    <property type="term" value="P:cardiolipin biosynthetic process"/>
    <property type="evidence" value="ECO:0007669"/>
    <property type="project" value="InterPro"/>
</dbReference>
<keyword evidence="12" id="KW-0460">Magnesium</keyword>
<dbReference type="Pfam" id="PF09139">
    <property type="entry name" value="Tam41_Mmp37"/>
    <property type="match status" value="1"/>
</dbReference>
<keyword evidence="16" id="KW-0594">Phospholipid biosynthesis</keyword>
<evidence type="ECO:0000256" key="13">
    <source>
        <dbReference type="ARBA" id="ARBA00023098"/>
    </source>
</evidence>
<comment type="subcellular location">
    <subcellularLocation>
        <location evidence="2">Mitochondrion inner membrane</location>
        <topology evidence="2">Peripheral membrane protein</topology>
        <orientation evidence="2">Matrix side</orientation>
    </subcellularLocation>
</comment>
<keyword evidence="14" id="KW-0496">Mitochondrion</keyword>
<comment type="pathway">
    <text evidence="4">Lipid metabolism.</text>
</comment>
<dbReference type="GO" id="GO:0004605">
    <property type="term" value="F:phosphatidate cytidylyltransferase activity"/>
    <property type="evidence" value="ECO:0007669"/>
    <property type="project" value="UniProtKB-EC"/>
</dbReference>
<evidence type="ECO:0000256" key="7">
    <source>
        <dbReference type="ARBA" id="ARBA00018337"/>
    </source>
</evidence>
<dbReference type="OrthoDB" id="341477at2759"/>
<evidence type="ECO:0000256" key="5">
    <source>
        <dbReference type="ARBA" id="ARBA00005458"/>
    </source>
</evidence>
<evidence type="ECO:0000256" key="9">
    <source>
        <dbReference type="ARBA" id="ARBA00022679"/>
    </source>
</evidence>
<evidence type="ECO:0000256" key="16">
    <source>
        <dbReference type="ARBA" id="ARBA00023209"/>
    </source>
</evidence>
<keyword evidence="13" id="KW-0443">Lipid metabolism</keyword>
<reference evidence="19" key="1">
    <citation type="submission" date="2021-05" db="EMBL/GenBank/DDBJ databases">
        <title>A free-living protist that lacks canonical eukaryotic 1 DNA replication and segregation systems.</title>
        <authorList>
            <person name="Salas-Leiva D.E."/>
            <person name="Tromer E.C."/>
            <person name="Curtis B.A."/>
            <person name="Jerlstrom-Hultqvist J."/>
            <person name="Kolisko M."/>
            <person name="Yi Z."/>
            <person name="Salas-Leiva J.S."/>
            <person name="Gallot-Lavallee L."/>
            <person name="Kops G.J.P.L."/>
            <person name="Archibald J.M."/>
            <person name="Simpson A.G.B."/>
            <person name="Roger A.J."/>
        </authorList>
    </citation>
    <scope>NUCLEOTIDE SEQUENCE</scope>
    <source>
        <strain evidence="19">BICM</strain>
    </source>
</reference>
<evidence type="ECO:0000313" key="19">
    <source>
        <dbReference type="EMBL" id="KAG9396960.1"/>
    </source>
</evidence>
<dbReference type="PANTHER" id="PTHR13619:SF0">
    <property type="entry name" value="PHOSPHATIDATE CYTIDYLYLTRANSFERASE, MITOCHONDRIAL"/>
    <property type="match status" value="1"/>
</dbReference>
<dbReference type="GO" id="GO:0016024">
    <property type="term" value="P:CDP-diacylglycerol biosynthetic process"/>
    <property type="evidence" value="ECO:0007669"/>
    <property type="project" value="UniProtKB-UniPathway"/>
</dbReference>
<comment type="pathway">
    <text evidence="3">Phospholipid metabolism; CDP-diacylglycerol biosynthesis; CDP-diacylglycerol from sn-glycerol 3-phosphate: step 3/3.</text>
</comment>
<keyword evidence="20" id="KW-1185">Reference proteome</keyword>
<dbReference type="EC" id="2.7.7.41" evidence="6"/>
<evidence type="ECO:0000256" key="17">
    <source>
        <dbReference type="ARBA" id="ARBA00023264"/>
    </source>
</evidence>
<organism evidence="19 20">
    <name type="scientific">Carpediemonas membranifera</name>
    <dbReference type="NCBI Taxonomy" id="201153"/>
    <lineage>
        <taxon>Eukaryota</taxon>
        <taxon>Metamonada</taxon>
        <taxon>Carpediemonas-like organisms</taxon>
        <taxon>Carpediemonas</taxon>
    </lineage>
</organism>
<evidence type="ECO:0000256" key="15">
    <source>
        <dbReference type="ARBA" id="ARBA00023136"/>
    </source>
</evidence>
<keyword evidence="11" id="KW-0999">Mitochondrion inner membrane</keyword>
<dbReference type="InterPro" id="IPR015222">
    <property type="entry name" value="Tam41"/>
</dbReference>
<keyword evidence="17" id="KW-1208">Phospholipid metabolism</keyword>
<dbReference type="GO" id="GO:0005743">
    <property type="term" value="C:mitochondrial inner membrane"/>
    <property type="evidence" value="ECO:0007669"/>
    <property type="project" value="UniProtKB-SubCell"/>
</dbReference>
<keyword evidence="10 19" id="KW-0548">Nucleotidyltransferase</keyword>
<evidence type="ECO:0000256" key="10">
    <source>
        <dbReference type="ARBA" id="ARBA00022695"/>
    </source>
</evidence>
<comment type="cofactor">
    <cofactor evidence="1">
        <name>Mg(2+)</name>
        <dbReference type="ChEBI" id="CHEBI:18420"/>
    </cofactor>
</comment>
<evidence type="ECO:0000256" key="3">
    <source>
        <dbReference type="ARBA" id="ARBA00005119"/>
    </source>
</evidence>
<evidence type="ECO:0000256" key="4">
    <source>
        <dbReference type="ARBA" id="ARBA00005189"/>
    </source>
</evidence>
<evidence type="ECO:0000256" key="11">
    <source>
        <dbReference type="ARBA" id="ARBA00022792"/>
    </source>
</evidence>
<dbReference type="AlphaFoldDB" id="A0A8J6B2E8"/>
<evidence type="ECO:0000256" key="8">
    <source>
        <dbReference type="ARBA" id="ARBA00022516"/>
    </source>
</evidence>
<comment type="caution">
    <text evidence="19">The sequence shown here is derived from an EMBL/GenBank/DDBJ whole genome shotgun (WGS) entry which is preliminary data.</text>
</comment>
<keyword evidence="15" id="KW-0472">Membrane</keyword>
<evidence type="ECO:0000256" key="1">
    <source>
        <dbReference type="ARBA" id="ARBA00001946"/>
    </source>
</evidence>
<keyword evidence="8" id="KW-0444">Lipid biosynthesis</keyword>
<evidence type="ECO:0000256" key="6">
    <source>
        <dbReference type="ARBA" id="ARBA00012487"/>
    </source>
</evidence>
<comment type="similarity">
    <text evidence="5">Belongs to the TAM41 family.</text>
</comment>
<dbReference type="UniPathway" id="UPA00557">
    <property type="reaction ID" value="UER00614"/>
</dbReference>
<gene>
    <name evidence="19" type="ORF">J8273_1307</name>
</gene>
<evidence type="ECO:0000256" key="14">
    <source>
        <dbReference type="ARBA" id="ARBA00023128"/>
    </source>
</evidence>
<dbReference type="PANTHER" id="PTHR13619">
    <property type="entry name" value="PHOSPHATIDATE CYTIDYLYLTRANSFERASE, MITOCHONDRIAL"/>
    <property type="match status" value="1"/>
</dbReference>
<evidence type="ECO:0000256" key="12">
    <source>
        <dbReference type="ARBA" id="ARBA00022842"/>
    </source>
</evidence>
<sequence>MPLDPHVTEQLINRFSYSGLRVVIGYGSQVIKQASELKSSLIDVLVVVDDAHLANWHTQNMQMHGSDYSLLCRVLPRNWLIKVQNAAGGVLFNPDVALTEGSETHIKYGVISWKTLLSDLGGWSKGMYLAGRLQKPVDLLYVEDSVKDELDHAIRVNRRAAACTSLLKRDSLLTDRQLLTDIMGLSYLGDPRMKFAENPMKVTNIVTAQIEYLRQIYHPILKEDLGLTVLAAGEDFEIDQSSASGTMLAQQCPHFTSRLVKGSTVTVGSTIVRDGSAFGDVTQRQAVIDAAISNIVGPVAGRQTLKGGITSPILRMIPYIWAKIKKSREGRREAGRVKLN</sequence>
<evidence type="ECO:0000256" key="18">
    <source>
        <dbReference type="ARBA" id="ARBA00029893"/>
    </source>
</evidence>
<dbReference type="Proteomes" id="UP000717585">
    <property type="component" value="Unassembled WGS sequence"/>
</dbReference>
<accession>A0A8J6B2E8</accession>
<dbReference type="EMBL" id="JAHDYR010000004">
    <property type="protein sequence ID" value="KAG9396960.1"/>
    <property type="molecule type" value="Genomic_DNA"/>
</dbReference>
<protein>
    <recommendedName>
        <fullName evidence="7">Phosphatidate cytidylyltransferase, mitochondrial</fullName>
        <ecNumber evidence="6">2.7.7.41</ecNumber>
    </recommendedName>
    <alternativeName>
        <fullName evidence="18">CDP-diacylglycerol synthase</fullName>
    </alternativeName>
</protein>
<evidence type="ECO:0000256" key="2">
    <source>
        <dbReference type="ARBA" id="ARBA00004443"/>
    </source>
</evidence>